<dbReference type="InterPro" id="IPR007959">
    <property type="entry name" value="Dino_Luciferase_N"/>
</dbReference>
<comment type="caution">
    <text evidence="3">The sequence shown here is derived from an EMBL/GenBank/DDBJ whole genome shotgun (WGS) entry which is preliminary data.</text>
</comment>
<feature type="region of interest" description="Disordered" evidence="1">
    <location>
        <begin position="1012"/>
        <end position="1051"/>
    </location>
</feature>
<evidence type="ECO:0000313" key="4">
    <source>
        <dbReference type="Proteomes" id="UP001642484"/>
    </source>
</evidence>
<keyword evidence="4" id="KW-1185">Reference proteome</keyword>
<gene>
    <name evidence="3" type="ORF">CCMP2556_LOCUS8664</name>
</gene>
<feature type="domain" description="Dinoflagellate luciferase N-terminal" evidence="2">
    <location>
        <begin position="459"/>
        <end position="529"/>
    </location>
</feature>
<protein>
    <recommendedName>
        <fullName evidence="2">Dinoflagellate luciferase N-terminal domain-containing protein</fullName>
    </recommendedName>
</protein>
<dbReference type="Proteomes" id="UP001642484">
    <property type="component" value="Unassembled WGS sequence"/>
</dbReference>
<proteinExistence type="predicted"/>
<reference evidence="3 4" key="1">
    <citation type="submission" date="2024-02" db="EMBL/GenBank/DDBJ databases">
        <authorList>
            <person name="Chen Y."/>
            <person name="Shah S."/>
            <person name="Dougan E. K."/>
            <person name="Thang M."/>
            <person name="Chan C."/>
        </authorList>
    </citation>
    <scope>NUCLEOTIDE SEQUENCE [LARGE SCALE GENOMIC DNA]</scope>
</reference>
<feature type="compositionally biased region" description="Low complexity" evidence="1">
    <location>
        <begin position="1039"/>
        <end position="1049"/>
    </location>
</feature>
<evidence type="ECO:0000313" key="3">
    <source>
        <dbReference type="EMBL" id="CAK9007018.1"/>
    </source>
</evidence>
<evidence type="ECO:0000256" key="1">
    <source>
        <dbReference type="SAM" id="MobiDB-lite"/>
    </source>
</evidence>
<name>A0ABP0IY63_9DINO</name>
<accession>A0ABP0IY63</accession>
<sequence>MIFTPAEERVLDMLSAKGFDARDLAGLTLEELQDELPTEVPEPTLESLRKKVWHLHCKPRMHTWKQLLPSGPHISSSASAPARGLLKPTGPHQPTVSSTRQYKHQNVAVALVEAVLHPGLSFAMEDLQRSGTAREVWIATTAESLLARFQPGTLAAVLRTWNRLVQWQLETEAALGPVSDVLLHQFLQAQGRRGRTVPASVYNHLRWLTDNLKVSFPLDSPMLKDFTAASGATTTWPTQVKTLSAQVWRHLLQLATSSSTSSLALAAGLVIRFAVSGLRFKHCARASFEPELSSIRTGVWKVSHGKDGMPFAVALPMYVEPGHPLLSHVQARVRAILGVGTPFLPDMWFDAQGSVVLRSAPADYPRFQAFARSLLHLPPLSLTEHAASTFSTRSFRRFLPTVADALQLCDSDRLCLGNWSDGRKLPLPVRYSSERLESAAQFPFKSWLSVSDMASGVERFELLLVNEHKVAAEVFHSLKHMGCESVADFVGLYTEADYEDGLKEVLQKTETFKDNRIQLARLRVAWARAKQDLSATSSGPQEENLEAPLPPEVRQRQEDAFFAKYNVRFPPDLLPAATLFARHFRELRRQHKELDDLARVKSAAESSTAPATEVKQLGDFRVVLKAEPPAVSFKDLISLLRAHEILLNSWAMAGTAERDSKLLPGTKVLEFSMSDNLAYRTFAAERLRRYPGTVTQAIQWFLDRDRQTRLAAITLYQDEWPLGEVDTSTGKTISAKDLCEKWNKGQCTRRQAECSEKKLHRQHLQAALALSSPFAQEIWLEKDLQFAVHEAVCAGLDIMRVRNESYARGLLNWLEMSLLGKPLTAAFSGLIARQYFDHTNALTPSLALCLQYLQLALSIVPSRRVPVYPRLTEPVIVYTDASTAAPTPLGFRLGIWILCDERIWVDSIDVPKEVIVTWAPRQTYINLLELLAVPLLAVSAPELLRNRDILWFLDNQAAWRAIIRSASSAADVGHLSLLAGLQFARLRCNPWFEWVPSQQNFSDPLSRLGWADPAAEDAPSDARQPASPAASIRWADAGSPAKKTSSAAFKAKRAAHYDEFRVLQAMRQRSANGKSSESEESSAK</sequence>
<dbReference type="EMBL" id="CAXAMN010003958">
    <property type="protein sequence ID" value="CAK9007018.1"/>
    <property type="molecule type" value="Genomic_DNA"/>
</dbReference>
<feature type="region of interest" description="Disordered" evidence="1">
    <location>
        <begin position="73"/>
        <end position="99"/>
    </location>
</feature>
<evidence type="ECO:0000259" key="2">
    <source>
        <dbReference type="Pfam" id="PF05295"/>
    </source>
</evidence>
<dbReference type="Pfam" id="PF05295">
    <property type="entry name" value="Luciferase_N"/>
    <property type="match status" value="1"/>
</dbReference>
<organism evidence="3 4">
    <name type="scientific">Durusdinium trenchii</name>
    <dbReference type="NCBI Taxonomy" id="1381693"/>
    <lineage>
        <taxon>Eukaryota</taxon>
        <taxon>Sar</taxon>
        <taxon>Alveolata</taxon>
        <taxon>Dinophyceae</taxon>
        <taxon>Suessiales</taxon>
        <taxon>Symbiodiniaceae</taxon>
        <taxon>Durusdinium</taxon>
    </lineage>
</organism>